<sequence length="208" mass="22389">MSNRDSSGKSSEVEIGAKSTGNAVTSEGCDGFVGQASTQHGSTEGQATFSGVATADFGWRLQSEFETQEPATIADSPQRPADSGQQSVSIVLEICAGSKFRMYISILNREISTPLDELQVTTDATESSPQWIVSPLPLVRGLADTFLSTRRPCSFRLCATVCLDMENAFNTALWARIKDALVSKRVLHIQSTKTLFDTKASSILAQTD</sequence>
<evidence type="ECO:0000256" key="1">
    <source>
        <dbReference type="SAM" id="MobiDB-lite"/>
    </source>
</evidence>
<organism evidence="2 3">
    <name type="scientific">Macrosiphum euphorbiae</name>
    <name type="common">potato aphid</name>
    <dbReference type="NCBI Taxonomy" id="13131"/>
    <lineage>
        <taxon>Eukaryota</taxon>
        <taxon>Metazoa</taxon>
        <taxon>Ecdysozoa</taxon>
        <taxon>Arthropoda</taxon>
        <taxon>Hexapoda</taxon>
        <taxon>Insecta</taxon>
        <taxon>Pterygota</taxon>
        <taxon>Neoptera</taxon>
        <taxon>Paraneoptera</taxon>
        <taxon>Hemiptera</taxon>
        <taxon>Sternorrhyncha</taxon>
        <taxon>Aphidomorpha</taxon>
        <taxon>Aphidoidea</taxon>
        <taxon>Aphididae</taxon>
        <taxon>Macrosiphini</taxon>
        <taxon>Macrosiphum</taxon>
    </lineage>
</organism>
<accession>A0AAV0VWF7</accession>
<evidence type="ECO:0000313" key="3">
    <source>
        <dbReference type="Proteomes" id="UP001160148"/>
    </source>
</evidence>
<evidence type="ECO:0000313" key="2">
    <source>
        <dbReference type="EMBL" id="CAI6348642.1"/>
    </source>
</evidence>
<comment type="caution">
    <text evidence="2">The sequence shown here is derived from an EMBL/GenBank/DDBJ whole genome shotgun (WGS) entry which is preliminary data.</text>
</comment>
<feature type="region of interest" description="Disordered" evidence="1">
    <location>
        <begin position="1"/>
        <end position="45"/>
    </location>
</feature>
<dbReference type="AlphaFoldDB" id="A0AAV0VWF7"/>
<proteinExistence type="predicted"/>
<protein>
    <recommendedName>
        <fullName evidence="4">Reverse transcriptase domain-containing protein</fullName>
    </recommendedName>
</protein>
<keyword evidence="3" id="KW-1185">Reference proteome</keyword>
<gene>
    <name evidence="2" type="ORF">MEUPH1_LOCUS5298</name>
</gene>
<feature type="compositionally biased region" description="Polar residues" evidence="1">
    <location>
        <begin position="35"/>
        <end position="45"/>
    </location>
</feature>
<dbReference type="EMBL" id="CARXXK010000001">
    <property type="protein sequence ID" value="CAI6348642.1"/>
    <property type="molecule type" value="Genomic_DNA"/>
</dbReference>
<reference evidence="2 3" key="1">
    <citation type="submission" date="2023-01" db="EMBL/GenBank/DDBJ databases">
        <authorList>
            <person name="Whitehead M."/>
        </authorList>
    </citation>
    <scope>NUCLEOTIDE SEQUENCE [LARGE SCALE GENOMIC DNA]</scope>
</reference>
<feature type="compositionally biased region" description="Polar residues" evidence="1">
    <location>
        <begin position="1"/>
        <end position="10"/>
    </location>
</feature>
<evidence type="ECO:0008006" key="4">
    <source>
        <dbReference type="Google" id="ProtNLM"/>
    </source>
</evidence>
<dbReference type="Proteomes" id="UP001160148">
    <property type="component" value="Unassembled WGS sequence"/>
</dbReference>
<name>A0AAV0VWF7_9HEMI</name>